<gene>
    <name evidence="1" type="ORF">PAECIP111893_00266</name>
</gene>
<dbReference type="NCBIfam" id="NF047581">
    <property type="entry name" value="gp105_phage_fam"/>
    <property type="match status" value="1"/>
</dbReference>
<dbReference type="RefSeq" id="WP_236338476.1">
    <property type="nucleotide sequence ID" value="NZ_CAKMMF010000001.1"/>
</dbReference>
<proteinExistence type="predicted"/>
<sequence>MAQATTFDAKSVTVTVGNVYLTGFGESMVEAEKAENNYEVKVGAQGDTMRTKVNNPTGTISVTLLATSPQVAYMDKLAVSGTLVPVTIINAGPPRESITVTEAFVVKPAARSYGNEADDREYEIQCMDMTFN</sequence>
<evidence type="ECO:0008006" key="3">
    <source>
        <dbReference type="Google" id="ProtNLM"/>
    </source>
</evidence>
<reference evidence="1" key="1">
    <citation type="submission" date="2022-01" db="EMBL/GenBank/DDBJ databases">
        <authorList>
            <person name="Criscuolo A."/>
        </authorList>
    </citation>
    <scope>NUCLEOTIDE SEQUENCE</scope>
    <source>
        <strain evidence="1">CIP111893</strain>
    </source>
</reference>
<comment type="caution">
    <text evidence="1">The sequence shown here is derived from an EMBL/GenBank/DDBJ whole genome shotgun (WGS) entry which is preliminary data.</text>
</comment>
<dbReference type="InterPro" id="IPR021695">
    <property type="entry name" value="Phage_KPP10_Orf10"/>
</dbReference>
<accession>A0ABM9BP28</accession>
<organism evidence="1 2">
    <name type="scientific">Paenibacillus plantiphilus</name>
    <dbReference type="NCBI Taxonomy" id="2905650"/>
    <lineage>
        <taxon>Bacteria</taxon>
        <taxon>Bacillati</taxon>
        <taxon>Bacillota</taxon>
        <taxon>Bacilli</taxon>
        <taxon>Bacillales</taxon>
        <taxon>Paenibacillaceae</taxon>
        <taxon>Paenibacillus</taxon>
    </lineage>
</organism>
<dbReference type="Proteomes" id="UP000838686">
    <property type="component" value="Unassembled WGS sequence"/>
</dbReference>
<protein>
    <recommendedName>
        <fullName evidence="3">DUF3277 domain-containing protein</fullName>
    </recommendedName>
</protein>
<evidence type="ECO:0000313" key="2">
    <source>
        <dbReference type="Proteomes" id="UP000838686"/>
    </source>
</evidence>
<dbReference type="EMBL" id="CAKMMF010000001">
    <property type="protein sequence ID" value="CAH1190305.1"/>
    <property type="molecule type" value="Genomic_DNA"/>
</dbReference>
<evidence type="ECO:0000313" key="1">
    <source>
        <dbReference type="EMBL" id="CAH1190305.1"/>
    </source>
</evidence>
<keyword evidence="2" id="KW-1185">Reference proteome</keyword>
<dbReference type="Pfam" id="PF11681">
    <property type="entry name" value="Phage_Tube_PhiTE"/>
    <property type="match status" value="1"/>
</dbReference>
<name>A0ABM9BP28_9BACL</name>